<sequence>MNTALLSPGAGILSGWAVRGGLTLASWGLARAARRTDRDRLMRHIEARAAAEAALAERAALMKTAGYTMP</sequence>
<proteinExistence type="predicted"/>
<gene>
    <name evidence="1" type="ORF">GCM10009749_07600</name>
</gene>
<accession>A0ABN2LXW7</accession>
<evidence type="ECO:0000313" key="1">
    <source>
        <dbReference type="EMBL" id="GAA1801998.1"/>
    </source>
</evidence>
<comment type="caution">
    <text evidence="1">The sequence shown here is derived from an EMBL/GenBank/DDBJ whole genome shotgun (WGS) entry which is preliminary data.</text>
</comment>
<evidence type="ECO:0000313" key="2">
    <source>
        <dbReference type="Proteomes" id="UP001500002"/>
    </source>
</evidence>
<name>A0ABN2LXW7_9MICO</name>
<dbReference type="Proteomes" id="UP001500002">
    <property type="component" value="Unassembled WGS sequence"/>
</dbReference>
<organism evidence="1 2">
    <name type="scientific">Agromyces neolithicus</name>
    <dbReference type="NCBI Taxonomy" id="269420"/>
    <lineage>
        <taxon>Bacteria</taxon>
        <taxon>Bacillati</taxon>
        <taxon>Actinomycetota</taxon>
        <taxon>Actinomycetes</taxon>
        <taxon>Micrococcales</taxon>
        <taxon>Microbacteriaceae</taxon>
        <taxon>Agromyces</taxon>
    </lineage>
</organism>
<keyword evidence="2" id="KW-1185">Reference proteome</keyword>
<dbReference type="RefSeq" id="WP_344293592.1">
    <property type="nucleotide sequence ID" value="NZ_BAAANJ010000002.1"/>
</dbReference>
<reference evidence="2" key="1">
    <citation type="journal article" date="2019" name="Int. J. Syst. Evol. Microbiol.">
        <title>The Global Catalogue of Microorganisms (GCM) 10K type strain sequencing project: providing services to taxonomists for standard genome sequencing and annotation.</title>
        <authorList>
            <consortium name="The Broad Institute Genomics Platform"/>
            <consortium name="The Broad Institute Genome Sequencing Center for Infectious Disease"/>
            <person name="Wu L."/>
            <person name="Ma J."/>
        </authorList>
    </citation>
    <scope>NUCLEOTIDE SEQUENCE [LARGE SCALE GENOMIC DNA]</scope>
    <source>
        <strain evidence="2">JCM 14322</strain>
    </source>
</reference>
<protein>
    <submittedName>
        <fullName evidence="1">Uncharacterized protein</fullName>
    </submittedName>
</protein>
<dbReference type="EMBL" id="BAAANJ010000002">
    <property type="protein sequence ID" value="GAA1801998.1"/>
    <property type="molecule type" value="Genomic_DNA"/>
</dbReference>